<accession>A0ABV3SSW9</accession>
<feature type="chain" id="PRO_5045611513" evidence="1">
    <location>
        <begin position="24"/>
        <end position="645"/>
    </location>
</feature>
<evidence type="ECO:0000313" key="3">
    <source>
        <dbReference type="Proteomes" id="UP001556692"/>
    </source>
</evidence>
<comment type="caution">
    <text evidence="2">The sequence shown here is derived from an EMBL/GenBank/DDBJ whole genome shotgun (WGS) entry which is preliminary data.</text>
</comment>
<dbReference type="EMBL" id="JBDPGJ010000007">
    <property type="protein sequence ID" value="MEX0409006.1"/>
    <property type="molecule type" value="Genomic_DNA"/>
</dbReference>
<sequence>MKHGRLAGLCFALSTLLAAPVPAQEGPEGGSKQVPIYVDVSNADNPVGAFQPGDTLIVSPGTRVRISGAAGLDLAGSTVLVTVTPPEAEWDIDPGTDEVRCPGDETPGAKVVGTYVEDPPKTVEVAVGSGGSFETEFVPKIDGEHEVVVTDPARRYRGETSFISGTPEIEEECKDIPQDEVEETAAAMTGILCEATEALNQRVKELPPSPAVEELTRRLRQVEDEVEAALPCEEAPQWVNASYHVNRLRKVAPQMRQATRPVVEEMDAWLVAARQARSEAPRALAQITQGNVVCDQLDIVINGLKFVDFYLGLIIEPAKFLGDWAKENIPTKLVGLIPLVNRTPAVKDGVELAWKGVTSYQPKLEAGKVKISAEGFDRTLSAGKMVNGVVTYAASRIFEQLCQTFQGSVEGSMAASFQTGARIWWQYDINISGQLILRYPANAKGDVIALTGEFLGNATHIKSWDNAVPVLFPELAQGTVFRTMRIEPIVMDTIPMLYKKNLGAKLGEATPDFNPVKSTIDQGGAITQFVMTPAFFRVPVRAELRGKKLRLELQPAAVDFDDLRVKVIQIVLPVLSLWPEVIDYALPYKGAHFLMLRAMNDGPADFDVAYEGETMKITRTFDRKKATSETDATYMLKINACNPGC</sequence>
<evidence type="ECO:0000313" key="2">
    <source>
        <dbReference type="EMBL" id="MEX0409006.1"/>
    </source>
</evidence>
<reference evidence="2 3" key="1">
    <citation type="submission" date="2024-05" db="EMBL/GenBank/DDBJ databases">
        <authorList>
            <person name="Jiang F."/>
        </authorList>
    </citation>
    <scope>NUCLEOTIDE SEQUENCE [LARGE SCALE GENOMIC DNA]</scope>
    <source>
        <strain evidence="2 3">LZ166</strain>
    </source>
</reference>
<organism evidence="2 3">
    <name type="scientific">Aquibium pacificus</name>
    <dbReference type="NCBI Taxonomy" id="3153579"/>
    <lineage>
        <taxon>Bacteria</taxon>
        <taxon>Pseudomonadati</taxon>
        <taxon>Pseudomonadota</taxon>
        <taxon>Alphaproteobacteria</taxon>
        <taxon>Hyphomicrobiales</taxon>
        <taxon>Phyllobacteriaceae</taxon>
        <taxon>Aquibium</taxon>
    </lineage>
</organism>
<dbReference type="RefSeq" id="WP_367956856.1">
    <property type="nucleotide sequence ID" value="NZ_JBDPGJ010000007.1"/>
</dbReference>
<protein>
    <submittedName>
        <fullName evidence="2">Uncharacterized protein</fullName>
    </submittedName>
</protein>
<name>A0ABV3SSW9_9HYPH</name>
<keyword evidence="1" id="KW-0732">Signal</keyword>
<feature type="signal peptide" evidence="1">
    <location>
        <begin position="1"/>
        <end position="23"/>
    </location>
</feature>
<keyword evidence="3" id="KW-1185">Reference proteome</keyword>
<proteinExistence type="predicted"/>
<evidence type="ECO:0000256" key="1">
    <source>
        <dbReference type="SAM" id="SignalP"/>
    </source>
</evidence>
<gene>
    <name evidence="2" type="ORF">ABGN05_25525</name>
</gene>
<dbReference type="Proteomes" id="UP001556692">
    <property type="component" value="Unassembled WGS sequence"/>
</dbReference>